<feature type="region of interest" description="Disordered" evidence="1">
    <location>
        <begin position="601"/>
        <end position="647"/>
    </location>
</feature>
<dbReference type="Proteomes" id="UP000027222">
    <property type="component" value="Unassembled WGS sequence"/>
</dbReference>
<keyword evidence="3" id="KW-1185">Reference proteome</keyword>
<feature type="compositionally biased region" description="Low complexity" evidence="1">
    <location>
        <begin position="629"/>
        <end position="643"/>
    </location>
</feature>
<organism evidence="2 3">
    <name type="scientific">Galerina marginata (strain CBS 339.88)</name>
    <dbReference type="NCBI Taxonomy" id="685588"/>
    <lineage>
        <taxon>Eukaryota</taxon>
        <taxon>Fungi</taxon>
        <taxon>Dikarya</taxon>
        <taxon>Basidiomycota</taxon>
        <taxon>Agaricomycotina</taxon>
        <taxon>Agaricomycetes</taxon>
        <taxon>Agaricomycetidae</taxon>
        <taxon>Agaricales</taxon>
        <taxon>Agaricineae</taxon>
        <taxon>Strophariaceae</taxon>
        <taxon>Galerina</taxon>
    </lineage>
</organism>
<feature type="region of interest" description="Disordered" evidence="1">
    <location>
        <begin position="1"/>
        <end position="39"/>
    </location>
</feature>
<sequence>MEPSKTHKSRLPRLISRPFKRASSKNTNPPKGPADRHAPKAHCSFFKKLGFGARPSKIPRPKTPELRSQYPAGAHGGGCFPSLFKRSVKVVVASKAMPEDIAKALPPLPRAPTQRSHITRGSHLGIPSRGPTRIPNPTQLRCIRESFDFIDISPKSEHPSAFESRRSQHLDLATVAASGYPATIKRQDIPRVEPSNVSLDVINASPDASINVNTDSLTIDIVQLLPVPNAHPANAISSIPFPTAIEEALLDIENDSQECDLATPASTSDEVLDGLDTPTTLPTPPTPHKIEAFGTNPVLADDIVQDFIETNVASRRRRRLAQANIPIEKLVEILALLEDRVFTTAVDELEVAVEASIIIKNNSISPSNISSAEDSPTFEELSPVISFVDSASVYSCSSAPYSDHEAFFAMLSQKESGIEIKPFEAPLILCEEEDEAQEAGPSSTYPRSLAARRAHPNLFISIPHRAPDLPIALSSGDSDNEVIHSSTTERLNGLRASRTASATFVPFRPASSSFSSCSEEAPVVVPETSAKRRNRRQGTIYGIPPVPSLDTSRFDDPASSSSCSTPGPVSTPSGGSVSESRSSIFYRSEPKFGLRPLMLPKLAGEGKPNNGLRSILKRPALRKEESPVSTLSSSENISSSLSTGTAADDASPFFRPLLLSEPIKGSENVSSDLSGTCENEGASPIIQPTLSEGAKCFVYSDSSSDSESDRVHQYLRPLLLPDHIKIRRSISRPRPHPQPGPAF</sequence>
<dbReference type="AlphaFoldDB" id="A0A067SH19"/>
<feature type="compositionally biased region" description="Basic residues" evidence="1">
    <location>
        <begin position="1"/>
        <end position="11"/>
    </location>
</feature>
<evidence type="ECO:0000313" key="2">
    <source>
        <dbReference type="EMBL" id="KDR70245.1"/>
    </source>
</evidence>
<dbReference type="OrthoDB" id="10595506at2759"/>
<accession>A0A067SH19</accession>
<gene>
    <name evidence="2" type="ORF">GALMADRAFT_144912</name>
</gene>
<evidence type="ECO:0000313" key="3">
    <source>
        <dbReference type="Proteomes" id="UP000027222"/>
    </source>
</evidence>
<dbReference type="EMBL" id="KL142398">
    <property type="protein sequence ID" value="KDR70245.1"/>
    <property type="molecule type" value="Genomic_DNA"/>
</dbReference>
<proteinExistence type="predicted"/>
<feature type="compositionally biased region" description="Low complexity" evidence="1">
    <location>
        <begin position="559"/>
        <end position="582"/>
    </location>
</feature>
<protein>
    <submittedName>
        <fullName evidence="2">Uncharacterized protein</fullName>
    </submittedName>
</protein>
<dbReference type="HOGENOM" id="CLU_373867_0_0_1"/>
<reference evidence="3" key="1">
    <citation type="journal article" date="2014" name="Proc. Natl. Acad. Sci. U.S.A.">
        <title>Extensive sampling of basidiomycete genomes demonstrates inadequacy of the white-rot/brown-rot paradigm for wood decay fungi.</title>
        <authorList>
            <person name="Riley R."/>
            <person name="Salamov A.A."/>
            <person name="Brown D.W."/>
            <person name="Nagy L.G."/>
            <person name="Floudas D."/>
            <person name="Held B.W."/>
            <person name="Levasseur A."/>
            <person name="Lombard V."/>
            <person name="Morin E."/>
            <person name="Otillar R."/>
            <person name="Lindquist E.A."/>
            <person name="Sun H."/>
            <person name="LaButti K.M."/>
            <person name="Schmutz J."/>
            <person name="Jabbour D."/>
            <person name="Luo H."/>
            <person name="Baker S.E."/>
            <person name="Pisabarro A.G."/>
            <person name="Walton J.D."/>
            <person name="Blanchette R.A."/>
            <person name="Henrissat B."/>
            <person name="Martin F."/>
            <person name="Cullen D."/>
            <person name="Hibbett D.S."/>
            <person name="Grigoriev I.V."/>
        </authorList>
    </citation>
    <scope>NUCLEOTIDE SEQUENCE [LARGE SCALE GENOMIC DNA]</scope>
    <source>
        <strain evidence="3">CBS 339.88</strain>
    </source>
</reference>
<name>A0A067SH19_GALM3</name>
<feature type="region of interest" description="Disordered" evidence="1">
    <location>
        <begin position="104"/>
        <end position="135"/>
    </location>
</feature>
<feature type="region of interest" description="Disordered" evidence="1">
    <location>
        <begin position="510"/>
        <end position="582"/>
    </location>
</feature>
<evidence type="ECO:0000256" key="1">
    <source>
        <dbReference type="SAM" id="MobiDB-lite"/>
    </source>
</evidence>